<dbReference type="PROSITE" id="PS51257">
    <property type="entry name" value="PROKAR_LIPOPROTEIN"/>
    <property type="match status" value="1"/>
</dbReference>
<dbReference type="Pfam" id="PF07980">
    <property type="entry name" value="SusD_RagB"/>
    <property type="match status" value="1"/>
</dbReference>
<dbReference type="Proteomes" id="UP000198510">
    <property type="component" value="Unassembled WGS sequence"/>
</dbReference>
<feature type="domain" description="SusD-like N-terminal" evidence="8">
    <location>
        <begin position="90"/>
        <end position="229"/>
    </location>
</feature>
<dbReference type="EMBL" id="FNFO01000009">
    <property type="protein sequence ID" value="SDL96713.1"/>
    <property type="molecule type" value="Genomic_DNA"/>
</dbReference>
<dbReference type="Gene3D" id="1.25.40.390">
    <property type="match status" value="1"/>
</dbReference>
<feature type="signal peptide" evidence="6">
    <location>
        <begin position="1"/>
        <end position="25"/>
    </location>
</feature>
<feature type="chain" id="PRO_5011472710" evidence="6">
    <location>
        <begin position="26"/>
        <end position="566"/>
    </location>
</feature>
<evidence type="ECO:0000256" key="6">
    <source>
        <dbReference type="SAM" id="SignalP"/>
    </source>
</evidence>
<dbReference type="InterPro" id="IPR012944">
    <property type="entry name" value="SusD_RagB_dom"/>
</dbReference>
<evidence type="ECO:0000256" key="5">
    <source>
        <dbReference type="ARBA" id="ARBA00023237"/>
    </source>
</evidence>
<reference evidence="9 10" key="1">
    <citation type="submission" date="2016-10" db="EMBL/GenBank/DDBJ databases">
        <authorList>
            <person name="de Groot N.N."/>
        </authorList>
    </citation>
    <scope>NUCLEOTIDE SEQUENCE [LARGE SCALE GENOMIC DNA]</scope>
    <source>
        <strain evidence="9 10">DSM 25186</strain>
    </source>
</reference>
<evidence type="ECO:0000259" key="7">
    <source>
        <dbReference type="Pfam" id="PF07980"/>
    </source>
</evidence>
<dbReference type="SUPFAM" id="SSF48452">
    <property type="entry name" value="TPR-like"/>
    <property type="match status" value="1"/>
</dbReference>
<dbReference type="AlphaFoldDB" id="A0A1G9PDT7"/>
<evidence type="ECO:0000256" key="3">
    <source>
        <dbReference type="ARBA" id="ARBA00022729"/>
    </source>
</evidence>
<organism evidence="9 10">
    <name type="scientific">Catalinimonas alkaloidigena</name>
    <dbReference type="NCBI Taxonomy" id="1075417"/>
    <lineage>
        <taxon>Bacteria</taxon>
        <taxon>Pseudomonadati</taxon>
        <taxon>Bacteroidota</taxon>
        <taxon>Cytophagia</taxon>
        <taxon>Cytophagales</taxon>
        <taxon>Catalimonadaceae</taxon>
        <taxon>Catalinimonas</taxon>
    </lineage>
</organism>
<sequence length="566" mass="64509">MKNIKLTQYASLLLFLFGTFSCTNLDEEMFDRIGAGNYYQSKDAIIASLLRPYEHAHWAGWDGDRWIAQELTADHFVWTQKGKHGYDGGQWIRLHQHTWTPEEGVVFGVWSGLFGGVSLCNNTMQDIEALDYSQFNMTEAEKQAHLAEMRVLRAWFYVQLLDAFRNVPISTNTTDVVPQSNAQEVFNFIETELKEAAPALPTNTDVANITYTGRFTQAAAMTVLVRLYLNAEVYVGQSKYAECAAICQDILDGKYGPYSLDPAWNGPFTYTNDASSEMIFAFPQAMNQWEMSWMYNTAMHYNAYQILGTPNKFGGGWNGIHLTPSYDLEGNLYSESEGYEQGMPYEKFYEDDLRKQPFKYTGDGTYEGMFLIGPQYKLGTTDPVLGTEEYNGKQLVFVDQVGRFSEGDAGLQKGSAVNLGEENSGARLLKFPWFPDDTPYALDPDAPEIRLSEIYYSLAECKYRAGDVNGAAALLDAVRERAFPADKWASYSYSQGAITLNDAEFVDEWGREFLGERRRRTDLIRWNRFTNNAWWDKEPSAEHRKYFPIPFRALNANPLYKQNDGY</sequence>
<dbReference type="InterPro" id="IPR033985">
    <property type="entry name" value="SusD-like_N"/>
</dbReference>
<proteinExistence type="inferred from homology"/>
<dbReference type="GO" id="GO:0009279">
    <property type="term" value="C:cell outer membrane"/>
    <property type="evidence" value="ECO:0007669"/>
    <property type="project" value="UniProtKB-SubCell"/>
</dbReference>
<evidence type="ECO:0000313" key="9">
    <source>
        <dbReference type="EMBL" id="SDL96713.1"/>
    </source>
</evidence>
<dbReference type="Pfam" id="PF14322">
    <property type="entry name" value="SusD-like_3"/>
    <property type="match status" value="1"/>
</dbReference>
<name>A0A1G9PDT7_9BACT</name>
<keyword evidence="4" id="KW-0472">Membrane</keyword>
<comment type="similarity">
    <text evidence="2">Belongs to the SusD family.</text>
</comment>
<evidence type="ECO:0000256" key="1">
    <source>
        <dbReference type="ARBA" id="ARBA00004442"/>
    </source>
</evidence>
<protein>
    <submittedName>
        <fullName evidence="9">Starch-binding associating with outer membrane</fullName>
    </submittedName>
</protein>
<evidence type="ECO:0000256" key="4">
    <source>
        <dbReference type="ARBA" id="ARBA00023136"/>
    </source>
</evidence>
<dbReference type="RefSeq" id="WP_089685692.1">
    <property type="nucleotide sequence ID" value="NZ_FNFO01000009.1"/>
</dbReference>
<evidence type="ECO:0000259" key="8">
    <source>
        <dbReference type="Pfam" id="PF14322"/>
    </source>
</evidence>
<gene>
    <name evidence="9" type="ORF">SAMN05421823_109158</name>
</gene>
<keyword evidence="5" id="KW-0998">Cell outer membrane</keyword>
<keyword evidence="10" id="KW-1185">Reference proteome</keyword>
<keyword evidence="3 6" id="KW-0732">Signal</keyword>
<evidence type="ECO:0000256" key="2">
    <source>
        <dbReference type="ARBA" id="ARBA00006275"/>
    </source>
</evidence>
<accession>A0A1G9PDT7</accession>
<dbReference type="OrthoDB" id="9792139at2"/>
<dbReference type="STRING" id="1075417.SAMN05421823_109158"/>
<comment type="subcellular location">
    <subcellularLocation>
        <location evidence="1">Cell outer membrane</location>
    </subcellularLocation>
</comment>
<feature type="domain" description="RagB/SusD" evidence="7">
    <location>
        <begin position="277"/>
        <end position="566"/>
    </location>
</feature>
<dbReference type="InterPro" id="IPR011990">
    <property type="entry name" value="TPR-like_helical_dom_sf"/>
</dbReference>
<evidence type="ECO:0000313" key="10">
    <source>
        <dbReference type="Proteomes" id="UP000198510"/>
    </source>
</evidence>